<keyword evidence="5" id="KW-0235">DNA replication</keyword>
<dbReference type="InterPro" id="IPR048466">
    <property type="entry name" value="DNA_pol3_delta-like_C"/>
</dbReference>
<dbReference type="Gene3D" id="1.10.8.60">
    <property type="match status" value="1"/>
</dbReference>
<evidence type="ECO:0000259" key="10">
    <source>
        <dbReference type="Pfam" id="PF21694"/>
    </source>
</evidence>
<dbReference type="InterPro" id="IPR010372">
    <property type="entry name" value="DNA_pol3_delta_N"/>
</dbReference>
<evidence type="ECO:0000256" key="3">
    <source>
        <dbReference type="ARBA" id="ARBA00022679"/>
    </source>
</evidence>
<keyword evidence="6" id="KW-0239">DNA-directed DNA polymerase</keyword>
<feature type="domain" description="DNA polymerase III delta N-terminal" evidence="9">
    <location>
        <begin position="18"/>
        <end position="147"/>
    </location>
</feature>
<reference evidence="11 12" key="1">
    <citation type="submission" date="2016-11" db="EMBL/GenBank/DDBJ databases">
        <authorList>
            <person name="Jaros S."/>
            <person name="Januszkiewicz K."/>
            <person name="Wedrychowicz H."/>
        </authorList>
    </citation>
    <scope>NUCLEOTIDE SEQUENCE [LARGE SCALE GENOMIC DNA]</scope>
    <source>
        <strain evidence="11 12">DSM 19022</strain>
    </source>
</reference>
<dbReference type="GO" id="GO:0003887">
    <property type="term" value="F:DNA-directed DNA polymerase activity"/>
    <property type="evidence" value="ECO:0007669"/>
    <property type="project" value="UniProtKB-KW"/>
</dbReference>
<organism evidence="11 12">
    <name type="scientific">Lutispora thermophila DSM 19022</name>
    <dbReference type="NCBI Taxonomy" id="1122184"/>
    <lineage>
        <taxon>Bacteria</taxon>
        <taxon>Bacillati</taxon>
        <taxon>Bacillota</taxon>
        <taxon>Clostridia</taxon>
        <taxon>Lutisporales</taxon>
        <taxon>Lutisporaceae</taxon>
        <taxon>Lutispora</taxon>
    </lineage>
</organism>
<dbReference type="GO" id="GO:0003677">
    <property type="term" value="F:DNA binding"/>
    <property type="evidence" value="ECO:0007669"/>
    <property type="project" value="InterPro"/>
</dbReference>
<feature type="domain" description="DNA polymerase III delta subunit-like C-terminal" evidence="10">
    <location>
        <begin position="228"/>
        <end position="346"/>
    </location>
</feature>
<dbReference type="EMBL" id="FQZS01000006">
    <property type="protein sequence ID" value="SHI70665.1"/>
    <property type="molecule type" value="Genomic_DNA"/>
</dbReference>
<dbReference type="NCBIfam" id="TIGR01128">
    <property type="entry name" value="holA"/>
    <property type="match status" value="1"/>
</dbReference>
<keyword evidence="12" id="KW-1185">Reference proteome</keyword>
<evidence type="ECO:0000256" key="5">
    <source>
        <dbReference type="ARBA" id="ARBA00022705"/>
    </source>
</evidence>
<evidence type="ECO:0000256" key="7">
    <source>
        <dbReference type="ARBA" id="ARBA00034754"/>
    </source>
</evidence>
<dbReference type="InterPro" id="IPR005790">
    <property type="entry name" value="DNA_polIII_delta"/>
</dbReference>
<evidence type="ECO:0000256" key="1">
    <source>
        <dbReference type="ARBA" id="ARBA00012417"/>
    </source>
</evidence>
<dbReference type="Pfam" id="PF21694">
    <property type="entry name" value="DNA_pol3_delta_C"/>
    <property type="match status" value="1"/>
</dbReference>
<keyword evidence="4" id="KW-0548">Nucleotidyltransferase</keyword>
<comment type="catalytic activity">
    <reaction evidence="8">
        <text>DNA(n) + a 2'-deoxyribonucleoside 5'-triphosphate = DNA(n+1) + diphosphate</text>
        <dbReference type="Rhea" id="RHEA:22508"/>
        <dbReference type="Rhea" id="RHEA-COMP:17339"/>
        <dbReference type="Rhea" id="RHEA-COMP:17340"/>
        <dbReference type="ChEBI" id="CHEBI:33019"/>
        <dbReference type="ChEBI" id="CHEBI:61560"/>
        <dbReference type="ChEBI" id="CHEBI:173112"/>
        <dbReference type="EC" id="2.7.7.7"/>
    </reaction>
</comment>
<evidence type="ECO:0000313" key="12">
    <source>
        <dbReference type="Proteomes" id="UP000184442"/>
    </source>
</evidence>
<name>A0A1M6DBW5_9FIRM</name>
<dbReference type="Pfam" id="PF06144">
    <property type="entry name" value="DNA_pol3_delta"/>
    <property type="match status" value="1"/>
</dbReference>
<evidence type="ECO:0000256" key="4">
    <source>
        <dbReference type="ARBA" id="ARBA00022695"/>
    </source>
</evidence>
<dbReference type="RefSeq" id="WP_073025232.1">
    <property type="nucleotide sequence ID" value="NZ_FQZS01000006.1"/>
</dbReference>
<dbReference type="SUPFAM" id="SSF52540">
    <property type="entry name" value="P-loop containing nucleoside triphosphate hydrolases"/>
    <property type="match status" value="1"/>
</dbReference>
<proteinExistence type="inferred from homology"/>
<dbReference type="GO" id="GO:0009360">
    <property type="term" value="C:DNA polymerase III complex"/>
    <property type="evidence" value="ECO:0007669"/>
    <property type="project" value="InterPro"/>
</dbReference>
<dbReference type="EC" id="2.7.7.7" evidence="1"/>
<dbReference type="Gene3D" id="1.20.272.10">
    <property type="match status" value="1"/>
</dbReference>
<dbReference type="InterPro" id="IPR027417">
    <property type="entry name" value="P-loop_NTPase"/>
</dbReference>
<dbReference type="Proteomes" id="UP000184442">
    <property type="component" value="Unassembled WGS sequence"/>
</dbReference>
<sequence length="351" mass="40355">MYRSFINSLKSGDIGRLYLLYGSESFLLDKALEELEKNVLTGFPEINLAIFEDDTLDIKDLINACSTLPFGSDKRLVVVKDYKGLASKFKKSSEEYIEEPKENDKSDGLKFIFEIPESTCLVFINHGDVDGRKKLFKDINKNGRVYKFDKIDKGDLVQWIRGHFLRAGKTIKISTVEYFAENIGYLDKNSETNLYHVQNEINKVLAYVGDDITVTEEHLEGLLRRSLENDIFKLIDSCWQKDISRSLKIYNDMLLSGENSFGILSMISKGIKNLMKIKELKSKGLDAKGIAKEAQIHEYTVKLYMKHIDIMSFDTLYNAFNRCIECDVNIKSGKMQERLSIELLFTTLFDE</sequence>
<dbReference type="InterPro" id="IPR008921">
    <property type="entry name" value="DNA_pol3_clamp-load_cplx_C"/>
</dbReference>
<dbReference type="PANTHER" id="PTHR34388">
    <property type="entry name" value="DNA POLYMERASE III SUBUNIT DELTA"/>
    <property type="match status" value="1"/>
</dbReference>
<evidence type="ECO:0000259" key="9">
    <source>
        <dbReference type="Pfam" id="PF06144"/>
    </source>
</evidence>
<protein>
    <recommendedName>
        <fullName evidence="2">DNA polymerase III subunit delta</fullName>
        <ecNumber evidence="1">2.7.7.7</ecNumber>
    </recommendedName>
</protein>
<evidence type="ECO:0000256" key="2">
    <source>
        <dbReference type="ARBA" id="ARBA00017703"/>
    </source>
</evidence>
<dbReference type="SUPFAM" id="SSF48019">
    <property type="entry name" value="post-AAA+ oligomerization domain-like"/>
    <property type="match status" value="1"/>
</dbReference>
<accession>A0A1M6DBW5</accession>
<evidence type="ECO:0000256" key="8">
    <source>
        <dbReference type="ARBA" id="ARBA00049244"/>
    </source>
</evidence>
<evidence type="ECO:0000313" key="11">
    <source>
        <dbReference type="EMBL" id="SHI70665.1"/>
    </source>
</evidence>
<dbReference type="AlphaFoldDB" id="A0A1M6DBW5"/>
<gene>
    <name evidence="11" type="ORF">SAMN02745176_01109</name>
</gene>
<keyword evidence="3" id="KW-0808">Transferase</keyword>
<evidence type="ECO:0000256" key="6">
    <source>
        <dbReference type="ARBA" id="ARBA00022932"/>
    </source>
</evidence>
<dbReference type="OrthoDB" id="9775929at2"/>
<dbReference type="GO" id="GO:0006261">
    <property type="term" value="P:DNA-templated DNA replication"/>
    <property type="evidence" value="ECO:0007669"/>
    <property type="project" value="TreeGrafter"/>
</dbReference>
<dbReference type="PANTHER" id="PTHR34388:SF1">
    <property type="entry name" value="DNA POLYMERASE III SUBUNIT DELTA"/>
    <property type="match status" value="1"/>
</dbReference>
<comment type="similarity">
    <text evidence="7">Belongs to the DNA polymerase HolA subunit family.</text>
</comment>
<dbReference type="STRING" id="1122184.SAMN02745176_01109"/>
<dbReference type="Gene3D" id="3.40.50.300">
    <property type="entry name" value="P-loop containing nucleotide triphosphate hydrolases"/>
    <property type="match status" value="1"/>
</dbReference>